<feature type="domain" description="GREB1-like C-terminal" evidence="8">
    <location>
        <begin position="412"/>
        <end position="469"/>
    </location>
</feature>
<dbReference type="Pfam" id="PF15782">
    <property type="entry name" value="GREB1_N"/>
    <property type="match status" value="1"/>
</dbReference>
<dbReference type="InterPro" id="IPR046926">
    <property type="entry name" value="GREB1_N"/>
</dbReference>
<evidence type="ECO:0000313" key="11">
    <source>
        <dbReference type="Proteomes" id="UP000694892"/>
    </source>
</evidence>
<keyword evidence="5" id="KW-0472">Membrane</keyword>
<feature type="domain" description="GREB1 N-terminal" evidence="7">
    <location>
        <begin position="57"/>
        <end position="205"/>
    </location>
</feature>
<sequence length="470" mass="52216">MGNSYAGQLKTRRFEEVLHNSIETSLRSNTLVPRPVFSQLYLEAEPKFSSLEGGRADNEDDDEDDGSGSSSPSLSYQSKPPPEGCCTTNGFCQAGRNLRLSSLSADYFDVPPGFLLVGVKSPSLPDHILVCAVDKSFLPDDNGCNALLGFSGNCVGCGEKGFRYFTEFSNHINLKLTTPQKYLKYYLIRNTQGNLTKGALISWKGSEVRSRNLSANLCSSTVPAAIHDGPGSMNKSRDPTTAPNPYMNRVQNVDNCYLHSQVSSSYQNINVSPTIHKEESFSTSESPCYNTEWHHVRPSQLAMTQKLLSHVCSIADSSTQNLDLGSFEKVDFFMCSSIGDNLPANALSSLEFSSLYSPYAQSESNMRLVDRLLNCREVRDAPNILVLHRMEFYHESRKYFGLPEFIESTVSGHSLPLIRHDSCLKPSVFYMSSHPQSTNINCPGELFRGLLLHLSDSFVVAGFLKRFQFF</sequence>
<keyword evidence="3" id="KW-0812">Transmembrane</keyword>
<dbReference type="Proteomes" id="UP000694892">
    <property type="component" value="Chromosome 5S"/>
</dbReference>
<dbReference type="InterPro" id="IPR048657">
    <property type="entry name" value="GREB1-like_cpSF2"/>
</dbReference>
<accession>A0A974CSQ4</accession>
<evidence type="ECO:0000256" key="3">
    <source>
        <dbReference type="ARBA" id="ARBA00022692"/>
    </source>
</evidence>
<dbReference type="Pfam" id="PF20267">
    <property type="entry name" value="GREB1_C"/>
    <property type="match status" value="1"/>
</dbReference>
<comment type="subcellular location">
    <subcellularLocation>
        <location evidence="1">Membrane</location>
        <topology evidence="1">Single-pass membrane protein</topology>
    </subcellularLocation>
</comment>
<evidence type="ECO:0000259" key="8">
    <source>
        <dbReference type="Pfam" id="PF20267"/>
    </source>
</evidence>
<dbReference type="InterPro" id="IPR046927">
    <property type="entry name" value="GREB1-like_C"/>
</dbReference>
<dbReference type="GO" id="GO:0016020">
    <property type="term" value="C:membrane"/>
    <property type="evidence" value="ECO:0007669"/>
    <property type="project" value="UniProtKB-SubCell"/>
</dbReference>
<dbReference type="Pfam" id="PF20692">
    <property type="entry name" value="cpSF2-GREB1"/>
    <property type="match status" value="1"/>
</dbReference>
<dbReference type="EMBL" id="CM004475">
    <property type="protein sequence ID" value="OCT78999.1"/>
    <property type="molecule type" value="Genomic_DNA"/>
</dbReference>
<evidence type="ECO:0000259" key="9">
    <source>
        <dbReference type="Pfam" id="PF20692"/>
    </source>
</evidence>
<evidence type="ECO:0000256" key="4">
    <source>
        <dbReference type="ARBA" id="ARBA00022989"/>
    </source>
</evidence>
<keyword evidence="4" id="KW-1133">Transmembrane helix</keyword>
<name>A0A974CSQ4_XENLA</name>
<dbReference type="InterPro" id="IPR028422">
    <property type="entry name" value="GREB1"/>
</dbReference>
<proteinExistence type="inferred from homology"/>
<organism evidence="10 11">
    <name type="scientific">Xenopus laevis</name>
    <name type="common">African clawed frog</name>
    <dbReference type="NCBI Taxonomy" id="8355"/>
    <lineage>
        <taxon>Eukaryota</taxon>
        <taxon>Metazoa</taxon>
        <taxon>Chordata</taxon>
        <taxon>Craniata</taxon>
        <taxon>Vertebrata</taxon>
        <taxon>Euteleostomi</taxon>
        <taxon>Amphibia</taxon>
        <taxon>Batrachia</taxon>
        <taxon>Anura</taxon>
        <taxon>Pipoidea</taxon>
        <taxon>Pipidae</taxon>
        <taxon>Xenopodinae</taxon>
        <taxon>Xenopus</taxon>
        <taxon>Xenopus</taxon>
    </lineage>
</organism>
<evidence type="ECO:0000256" key="2">
    <source>
        <dbReference type="ARBA" id="ARBA00009148"/>
    </source>
</evidence>
<reference evidence="11" key="1">
    <citation type="journal article" date="2016" name="Nature">
        <title>Genome evolution in the allotetraploid frog Xenopus laevis.</title>
        <authorList>
            <person name="Session A.M."/>
            <person name="Uno Y."/>
            <person name="Kwon T."/>
            <person name="Chapman J.A."/>
            <person name="Toyoda A."/>
            <person name="Takahashi S."/>
            <person name="Fukui A."/>
            <person name="Hikosaka A."/>
            <person name="Suzuki A."/>
            <person name="Kondo M."/>
            <person name="van Heeringen S.J."/>
            <person name="Quigley I."/>
            <person name="Heinz S."/>
            <person name="Ogino H."/>
            <person name="Ochi H."/>
            <person name="Hellsten U."/>
            <person name="Lyons J.B."/>
            <person name="Simakov O."/>
            <person name="Putnam N."/>
            <person name="Stites J."/>
            <person name="Kuroki Y."/>
            <person name="Tanaka T."/>
            <person name="Michiue T."/>
            <person name="Watanabe M."/>
            <person name="Bogdanovic O."/>
            <person name="Lister R."/>
            <person name="Georgiou G."/>
            <person name="Paranjpe S.S."/>
            <person name="van Kruijsbergen I."/>
            <person name="Shu S."/>
            <person name="Carlson J."/>
            <person name="Kinoshita T."/>
            <person name="Ohta Y."/>
            <person name="Mawaribuchi S."/>
            <person name="Jenkins J."/>
            <person name="Grimwood J."/>
            <person name="Schmutz J."/>
            <person name="Mitros T."/>
            <person name="Mozaffari S.V."/>
            <person name="Suzuki Y."/>
            <person name="Haramoto Y."/>
            <person name="Yamamoto T.S."/>
            <person name="Takagi C."/>
            <person name="Heald R."/>
            <person name="Miller K."/>
            <person name="Haudenschild C."/>
            <person name="Kitzman J."/>
            <person name="Nakayama T."/>
            <person name="Izutsu Y."/>
            <person name="Robert J."/>
            <person name="Fortriede J."/>
            <person name="Burns K."/>
            <person name="Lotay V."/>
            <person name="Karimi K."/>
            <person name="Yasuoka Y."/>
            <person name="Dichmann D.S."/>
            <person name="Flajnik M.F."/>
            <person name="Houston D.W."/>
            <person name="Shendure J."/>
            <person name="DuPasquier L."/>
            <person name="Vize P.D."/>
            <person name="Zorn A.M."/>
            <person name="Ito M."/>
            <person name="Marcotte E.M."/>
            <person name="Wallingford J.B."/>
            <person name="Ito Y."/>
            <person name="Asashima M."/>
            <person name="Ueno N."/>
            <person name="Matsuda Y."/>
            <person name="Veenstra G.J."/>
            <person name="Fujiyama A."/>
            <person name="Harland R.M."/>
            <person name="Taira M."/>
            <person name="Rokhsar D.S."/>
        </authorList>
    </citation>
    <scope>NUCLEOTIDE SEQUENCE [LARGE SCALE GENOMIC DNA]</scope>
    <source>
        <strain evidence="11">J</strain>
    </source>
</reference>
<evidence type="ECO:0000259" key="7">
    <source>
        <dbReference type="Pfam" id="PF15782"/>
    </source>
</evidence>
<feature type="domain" description="GREB1-like circularly permuted SF2 helicase" evidence="9">
    <location>
        <begin position="294"/>
        <end position="335"/>
    </location>
</feature>
<evidence type="ECO:0000256" key="5">
    <source>
        <dbReference type="ARBA" id="ARBA00023136"/>
    </source>
</evidence>
<feature type="region of interest" description="Disordered" evidence="6">
    <location>
        <begin position="49"/>
        <end position="82"/>
    </location>
</feature>
<dbReference type="AlphaFoldDB" id="A0A974CSQ4"/>
<comment type="similarity">
    <text evidence="2">Belongs to the GREB1 family.</text>
</comment>
<dbReference type="PANTHER" id="PTHR15720:SF13">
    <property type="entry name" value="PROTEIN GREB1"/>
    <property type="match status" value="1"/>
</dbReference>
<dbReference type="PANTHER" id="PTHR15720">
    <property type="entry name" value="GREB1-RELATED"/>
    <property type="match status" value="1"/>
</dbReference>
<evidence type="ECO:0000256" key="1">
    <source>
        <dbReference type="ARBA" id="ARBA00004167"/>
    </source>
</evidence>
<evidence type="ECO:0000313" key="10">
    <source>
        <dbReference type="EMBL" id="OCT78999.1"/>
    </source>
</evidence>
<gene>
    <name evidence="10" type="ORF">XELAEV_18030093mg</name>
</gene>
<evidence type="ECO:0000256" key="6">
    <source>
        <dbReference type="SAM" id="MobiDB-lite"/>
    </source>
</evidence>
<protein>
    <submittedName>
        <fullName evidence="10">Uncharacterized protein</fullName>
    </submittedName>
</protein>